<proteinExistence type="predicted"/>
<feature type="compositionally biased region" description="Polar residues" evidence="2">
    <location>
        <begin position="1"/>
        <end position="30"/>
    </location>
</feature>
<dbReference type="Proteomes" id="UP000325313">
    <property type="component" value="Unassembled WGS sequence"/>
</dbReference>
<comment type="caution">
    <text evidence="3">The sequence shown here is derived from an EMBL/GenBank/DDBJ whole genome shotgun (WGS) entry which is preliminary data.</text>
</comment>
<evidence type="ECO:0000313" key="3">
    <source>
        <dbReference type="EMBL" id="KAA1092273.1"/>
    </source>
</evidence>
<keyword evidence="1" id="KW-0175">Coiled coil</keyword>
<accession>A0A5B0NTN2</accession>
<dbReference type="EMBL" id="VDEP01000376">
    <property type="protein sequence ID" value="KAA1092273.1"/>
    <property type="molecule type" value="Genomic_DNA"/>
</dbReference>
<sequence>MNFQPHTPTHKQTTASRSHNTSKSMRTAMSSRAKKGTKHPSSQEPEDSCKSVAVDPSDPAQSHPQTHHSSSTTNTGKSTTTVRHRLTKKKVNGVWKPLSSKSCDLLQESLSRAMKKTRLDYPSIRRVESLTKKLTHKIRVPVGVYTGLKTNDAGKVELLTLEGLMKKNHELELLIQQRQRAIAKLEQKLDR</sequence>
<protein>
    <submittedName>
        <fullName evidence="3">Uncharacterized protein</fullName>
    </submittedName>
</protein>
<organism evidence="3 4">
    <name type="scientific">Puccinia graminis f. sp. tritici</name>
    <dbReference type="NCBI Taxonomy" id="56615"/>
    <lineage>
        <taxon>Eukaryota</taxon>
        <taxon>Fungi</taxon>
        <taxon>Dikarya</taxon>
        <taxon>Basidiomycota</taxon>
        <taxon>Pucciniomycotina</taxon>
        <taxon>Pucciniomycetes</taxon>
        <taxon>Pucciniales</taxon>
        <taxon>Pucciniaceae</taxon>
        <taxon>Puccinia</taxon>
    </lineage>
</organism>
<gene>
    <name evidence="3" type="ORF">PGTUg99_011514</name>
</gene>
<evidence type="ECO:0000256" key="2">
    <source>
        <dbReference type="SAM" id="MobiDB-lite"/>
    </source>
</evidence>
<feature type="coiled-coil region" evidence="1">
    <location>
        <begin position="161"/>
        <end position="191"/>
    </location>
</feature>
<evidence type="ECO:0000256" key="1">
    <source>
        <dbReference type="SAM" id="Coils"/>
    </source>
</evidence>
<feature type="region of interest" description="Disordered" evidence="2">
    <location>
        <begin position="1"/>
        <end position="86"/>
    </location>
</feature>
<name>A0A5B0NTN2_PUCGR</name>
<dbReference type="AlphaFoldDB" id="A0A5B0NTN2"/>
<evidence type="ECO:0000313" key="4">
    <source>
        <dbReference type="Proteomes" id="UP000325313"/>
    </source>
</evidence>
<reference evidence="3 4" key="1">
    <citation type="submission" date="2019-05" db="EMBL/GenBank/DDBJ databases">
        <title>Emergence of the Ug99 lineage of the wheat stem rust pathogen through somatic hybridization.</title>
        <authorList>
            <person name="Li F."/>
            <person name="Upadhyaya N.M."/>
            <person name="Sperschneider J."/>
            <person name="Matny O."/>
            <person name="Nguyen-Phuc H."/>
            <person name="Mago R."/>
            <person name="Raley C."/>
            <person name="Miller M.E."/>
            <person name="Silverstein K.A.T."/>
            <person name="Henningsen E."/>
            <person name="Hirsch C.D."/>
            <person name="Visser B."/>
            <person name="Pretorius Z.A."/>
            <person name="Steffenson B.J."/>
            <person name="Schwessinger B."/>
            <person name="Dodds P.N."/>
            <person name="Figueroa M."/>
        </authorList>
    </citation>
    <scope>NUCLEOTIDE SEQUENCE [LARGE SCALE GENOMIC DNA]</scope>
    <source>
        <strain evidence="3 4">Ug99</strain>
    </source>
</reference>
<feature type="compositionally biased region" description="Low complexity" evidence="2">
    <location>
        <begin position="62"/>
        <end position="81"/>
    </location>
</feature>